<dbReference type="Proteomes" id="UP000580474">
    <property type="component" value="Unassembled WGS sequence"/>
</dbReference>
<dbReference type="InterPro" id="IPR010982">
    <property type="entry name" value="Lambda_DNA-bd_dom_sf"/>
</dbReference>
<dbReference type="Gene3D" id="1.10.260.40">
    <property type="entry name" value="lambda repressor-like DNA-binding domains"/>
    <property type="match status" value="1"/>
</dbReference>
<proteinExistence type="predicted"/>
<dbReference type="CDD" id="cd00093">
    <property type="entry name" value="HTH_XRE"/>
    <property type="match status" value="1"/>
</dbReference>
<dbReference type="InterPro" id="IPR043917">
    <property type="entry name" value="DUF5753"/>
</dbReference>
<sequence>MPRRPGPSARSRRLAQTLRKIRAEKGVSAAEVGKELGMSGSKINRIETCEIGIYLDDLEKVLDFYQVTQQRRVELLDIARHAEQRSWLRTRNAHFPADWQTWSDFEDEATGLRHYEPLGIPGLLQTSEYATSIIRATGGSLLNREVDELVSSRMARRGLLSKTQPLELHVILEESVLTRPFGESGALTRQLRHLSDEATRPNVTVQVLPADVSFHAAMAGAFILLEYDDEPSLVWLEQLSSSLFLEEEEHLDLYRAAWEELSTIAFPPEKTVEYLRHLAVQREQHG</sequence>
<dbReference type="SMART" id="SM00530">
    <property type="entry name" value="HTH_XRE"/>
    <property type="match status" value="1"/>
</dbReference>
<name>A0A840NN56_9PSEU</name>
<organism evidence="2 3">
    <name type="scientific">Saccharopolyspora gloriosae</name>
    <dbReference type="NCBI Taxonomy" id="455344"/>
    <lineage>
        <taxon>Bacteria</taxon>
        <taxon>Bacillati</taxon>
        <taxon>Actinomycetota</taxon>
        <taxon>Actinomycetes</taxon>
        <taxon>Pseudonocardiales</taxon>
        <taxon>Pseudonocardiaceae</taxon>
        <taxon>Saccharopolyspora</taxon>
    </lineage>
</organism>
<comment type="caution">
    <text evidence="2">The sequence shown here is derived from an EMBL/GenBank/DDBJ whole genome shotgun (WGS) entry which is preliminary data.</text>
</comment>
<dbReference type="Pfam" id="PF19054">
    <property type="entry name" value="DUF5753"/>
    <property type="match status" value="1"/>
</dbReference>
<dbReference type="Pfam" id="PF13560">
    <property type="entry name" value="HTH_31"/>
    <property type="match status" value="1"/>
</dbReference>
<gene>
    <name evidence="2" type="ORF">BJ969_004523</name>
</gene>
<dbReference type="RefSeq" id="WP_184481781.1">
    <property type="nucleotide sequence ID" value="NZ_JACHIV010000001.1"/>
</dbReference>
<evidence type="ECO:0000313" key="2">
    <source>
        <dbReference type="EMBL" id="MBB5071435.1"/>
    </source>
</evidence>
<dbReference type="GO" id="GO:0003677">
    <property type="term" value="F:DNA binding"/>
    <property type="evidence" value="ECO:0007669"/>
    <property type="project" value="InterPro"/>
</dbReference>
<protein>
    <submittedName>
        <fullName evidence="2">Transcriptional regulator with XRE-family HTH domain</fullName>
    </submittedName>
</protein>
<evidence type="ECO:0000259" key="1">
    <source>
        <dbReference type="PROSITE" id="PS50943"/>
    </source>
</evidence>
<feature type="domain" description="HTH cro/C1-type" evidence="1">
    <location>
        <begin position="18"/>
        <end position="76"/>
    </location>
</feature>
<dbReference type="SUPFAM" id="SSF47413">
    <property type="entry name" value="lambda repressor-like DNA-binding domains"/>
    <property type="match status" value="1"/>
</dbReference>
<accession>A0A840NN56</accession>
<dbReference type="PROSITE" id="PS50943">
    <property type="entry name" value="HTH_CROC1"/>
    <property type="match status" value="1"/>
</dbReference>
<keyword evidence="3" id="KW-1185">Reference proteome</keyword>
<reference evidence="2 3" key="1">
    <citation type="submission" date="2020-08" db="EMBL/GenBank/DDBJ databases">
        <title>Sequencing the genomes of 1000 actinobacteria strains.</title>
        <authorList>
            <person name="Klenk H.-P."/>
        </authorList>
    </citation>
    <scope>NUCLEOTIDE SEQUENCE [LARGE SCALE GENOMIC DNA]</scope>
    <source>
        <strain evidence="2 3">DSM 45582</strain>
    </source>
</reference>
<evidence type="ECO:0000313" key="3">
    <source>
        <dbReference type="Proteomes" id="UP000580474"/>
    </source>
</evidence>
<dbReference type="InterPro" id="IPR001387">
    <property type="entry name" value="Cro/C1-type_HTH"/>
</dbReference>
<dbReference type="EMBL" id="JACHIV010000001">
    <property type="protein sequence ID" value="MBB5071435.1"/>
    <property type="molecule type" value="Genomic_DNA"/>
</dbReference>
<dbReference type="AlphaFoldDB" id="A0A840NN56"/>